<evidence type="ECO:0000256" key="2">
    <source>
        <dbReference type="SAM" id="SignalP"/>
    </source>
</evidence>
<accession>A0A409VBF6</accession>
<feature type="compositionally biased region" description="Low complexity" evidence="1">
    <location>
        <begin position="602"/>
        <end position="619"/>
    </location>
</feature>
<evidence type="ECO:0000256" key="1">
    <source>
        <dbReference type="SAM" id="MobiDB-lite"/>
    </source>
</evidence>
<protein>
    <recommendedName>
        <fullName evidence="5">Extracellular membrane protein CFEM domain-containing protein</fullName>
    </recommendedName>
</protein>
<comment type="caution">
    <text evidence="3">The sequence shown here is derived from an EMBL/GenBank/DDBJ whole genome shotgun (WGS) entry which is preliminary data.</text>
</comment>
<feature type="chain" id="PRO_5019514558" description="Extracellular membrane protein CFEM domain-containing protein" evidence="2">
    <location>
        <begin position="20"/>
        <end position="641"/>
    </location>
</feature>
<evidence type="ECO:0008006" key="5">
    <source>
        <dbReference type="Google" id="ProtNLM"/>
    </source>
</evidence>
<gene>
    <name evidence="3" type="ORF">CVT26_002187</name>
</gene>
<dbReference type="PROSITE" id="PS51257">
    <property type="entry name" value="PROKAR_LIPOPROTEIN"/>
    <property type="match status" value="1"/>
</dbReference>
<feature type="region of interest" description="Disordered" evidence="1">
    <location>
        <begin position="596"/>
        <end position="620"/>
    </location>
</feature>
<keyword evidence="4" id="KW-1185">Reference proteome</keyword>
<evidence type="ECO:0000313" key="4">
    <source>
        <dbReference type="Proteomes" id="UP000284706"/>
    </source>
</evidence>
<reference evidence="3 4" key="1">
    <citation type="journal article" date="2018" name="Evol. Lett.">
        <title>Horizontal gene cluster transfer increased hallucinogenic mushroom diversity.</title>
        <authorList>
            <person name="Reynolds H.T."/>
            <person name="Vijayakumar V."/>
            <person name="Gluck-Thaler E."/>
            <person name="Korotkin H.B."/>
            <person name="Matheny P.B."/>
            <person name="Slot J.C."/>
        </authorList>
    </citation>
    <scope>NUCLEOTIDE SEQUENCE [LARGE SCALE GENOMIC DNA]</scope>
    <source>
        <strain evidence="3 4">SRW20</strain>
    </source>
</reference>
<keyword evidence="2" id="KW-0732">Signal</keyword>
<organism evidence="3 4">
    <name type="scientific">Gymnopilus dilepis</name>
    <dbReference type="NCBI Taxonomy" id="231916"/>
    <lineage>
        <taxon>Eukaryota</taxon>
        <taxon>Fungi</taxon>
        <taxon>Dikarya</taxon>
        <taxon>Basidiomycota</taxon>
        <taxon>Agaricomycotina</taxon>
        <taxon>Agaricomycetes</taxon>
        <taxon>Agaricomycetidae</taxon>
        <taxon>Agaricales</taxon>
        <taxon>Agaricineae</taxon>
        <taxon>Hymenogastraceae</taxon>
        <taxon>Gymnopilus</taxon>
    </lineage>
</organism>
<evidence type="ECO:0000313" key="3">
    <source>
        <dbReference type="EMBL" id="PPQ64304.1"/>
    </source>
</evidence>
<dbReference type="InParanoid" id="A0A409VBF6"/>
<dbReference type="AlphaFoldDB" id="A0A409VBF6"/>
<name>A0A409VBF6_9AGAR</name>
<dbReference type="EMBL" id="NHYE01005668">
    <property type="protein sequence ID" value="PPQ64304.1"/>
    <property type="molecule type" value="Genomic_DNA"/>
</dbReference>
<feature type="signal peptide" evidence="2">
    <location>
        <begin position="1"/>
        <end position="19"/>
    </location>
</feature>
<sequence>MPRPTVFLSLVAMVSYSMALVNLTTTGCADASGLQKCLDDETMTTLACIHEADGSQVAILACGCTDYIRKYNCYSSHCWNRVNECEYQSYIVEYLALCPIAKLPIPYFPAPANASDSCSCNVGLVDLAILSNEIQLGACSANGNGLDPGANVQKDQGCKCCTLSGALSSMYALCPDTDPNLIGLSAIQEAATLADTSFDTCSPYLSKFNCVSDLGYSQIPGNTFYNPSNLPPTGTSTLFNVPGTVTAPASGAVFTYTNGADSQVYTITAANFKAGGKGDGNGNSPPAATAASWESIEKPLTQRLQMDANSGPLLCHPKPSPNMPQKIPSLVLFAVIGLVHSQTKLTTTGCIDVSGLQQCQNAADASTSQCIAQANADGSQFELLACGCVNYTLNYNCYATHCWNRVNECEYQAYVIEYLSQCLSAKLPVPYFPAPDNAADSCSCNIGNVRLAIDGSIDETATCTGNVNSIQETQGCFCCELSSALSSMYALCPTTDPTLIGLSLIQQTETDSNTPFDSCGPYLSAFNCTSDLGYAQIPGNTFYDPSNLPLTGTATLSNLPGTVTAPASGAVFTYTNGGDGLVYTISAANFNAGSGGTGSGSGSAPTATTQATSSKSSGGRRSINPGPFSLIFVLYFTSTIV</sequence>
<dbReference type="Proteomes" id="UP000284706">
    <property type="component" value="Unassembled WGS sequence"/>
</dbReference>
<dbReference type="OrthoDB" id="3538998at2759"/>
<proteinExistence type="predicted"/>